<evidence type="ECO:0000256" key="1">
    <source>
        <dbReference type="ARBA" id="ARBA00000085"/>
    </source>
</evidence>
<dbReference type="Gene3D" id="2.60.40.1190">
    <property type="match status" value="1"/>
</dbReference>
<evidence type="ECO:0000256" key="5">
    <source>
        <dbReference type="ARBA" id="ARBA00022679"/>
    </source>
</evidence>
<keyword evidence="8 11" id="KW-1133">Transmembrane helix</keyword>
<dbReference type="InterPro" id="IPR036097">
    <property type="entry name" value="HisK_dim/P_sf"/>
</dbReference>
<dbReference type="GO" id="GO:0016052">
    <property type="term" value="P:carbohydrate catabolic process"/>
    <property type="evidence" value="ECO:0007669"/>
    <property type="project" value="InterPro"/>
</dbReference>
<dbReference type="PANTHER" id="PTHR45436:SF15">
    <property type="entry name" value="SENSOR HISTIDINE KINASE CUSS"/>
    <property type="match status" value="1"/>
</dbReference>
<name>A0A3B0Z0S3_9ZZZZ</name>
<organism evidence="13">
    <name type="scientific">hydrothermal vent metagenome</name>
    <dbReference type="NCBI Taxonomy" id="652676"/>
    <lineage>
        <taxon>unclassified sequences</taxon>
        <taxon>metagenomes</taxon>
        <taxon>ecological metagenomes</taxon>
    </lineage>
</organism>
<dbReference type="Pfam" id="PF02518">
    <property type="entry name" value="HATPase_c"/>
    <property type="match status" value="1"/>
</dbReference>
<dbReference type="Gene3D" id="3.30.565.10">
    <property type="entry name" value="Histidine kinase-like ATPase, C-terminal domain"/>
    <property type="match status" value="1"/>
</dbReference>
<feature type="transmembrane region" description="Helical" evidence="11">
    <location>
        <begin position="419"/>
        <end position="440"/>
    </location>
</feature>
<accession>A0A3B0Z0S3</accession>
<dbReference type="NCBIfam" id="TIGR03785">
    <property type="entry name" value="marine_sort_HK"/>
    <property type="match status" value="1"/>
</dbReference>
<keyword evidence="6 11" id="KW-0812">Transmembrane</keyword>
<dbReference type="GO" id="GO:0030246">
    <property type="term" value="F:carbohydrate binding"/>
    <property type="evidence" value="ECO:0007669"/>
    <property type="project" value="InterPro"/>
</dbReference>
<dbReference type="Pfam" id="PF06452">
    <property type="entry name" value="CBM9_1"/>
    <property type="match status" value="1"/>
</dbReference>
<dbReference type="SMART" id="SM00388">
    <property type="entry name" value="HisKA"/>
    <property type="match status" value="1"/>
</dbReference>
<dbReference type="SUPFAM" id="SSF47384">
    <property type="entry name" value="Homodimeric domain of signal transducing histidine kinase"/>
    <property type="match status" value="1"/>
</dbReference>
<evidence type="ECO:0000256" key="2">
    <source>
        <dbReference type="ARBA" id="ARBA00004141"/>
    </source>
</evidence>
<dbReference type="InterPro" id="IPR022510">
    <property type="entry name" value="Sortase_His-kinase"/>
</dbReference>
<dbReference type="GO" id="GO:0004553">
    <property type="term" value="F:hydrolase activity, hydrolyzing O-glycosyl compounds"/>
    <property type="evidence" value="ECO:0007669"/>
    <property type="project" value="InterPro"/>
</dbReference>
<keyword evidence="7" id="KW-0418">Kinase</keyword>
<comment type="catalytic activity">
    <reaction evidence="1">
        <text>ATP + protein L-histidine = ADP + protein N-phospho-L-histidine.</text>
        <dbReference type="EC" id="2.7.13.3"/>
    </reaction>
</comment>
<gene>
    <name evidence="13" type="ORF">MNBD_GAMMA16-125</name>
</gene>
<dbReference type="EMBL" id="UOFO01000066">
    <property type="protein sequence ID" value="VAW85281.1"/>
    <property type="molecule type" value="Genomic_DNA"/>
</dbReference>
<reference evidence="13" key="1">
    <citation type="submission" date="2018-06" db="EMBL/GenBank/DDBJ databases">
        <authorList>
            <person name="Zhirakovskaya E."/>
        </authorList>
    </citation>
    <scope>NUCLEOTIDE SEQUENCE</scope>
</reference>
<dbReference type="InterPro" id="IPR036890">
    <property type="entry name" value="HATPase_C_sf"/>
</dbReference>
<evidence type="ECO:0000256" key="7">
    <source>
        <dbReference type="ARBA" id="ARBA00022777"/>
    </source>
</evidence>
<dbReference type="InterPro" id="IPR050428">
    <property type="entry name" value="TCS_sensor_his_kinase"/>
</dbReference>
<dbReference type="SMART" id="SM00387">
    <property type="entry name" value="HATPase_c"/>
    <property type="match status" value="1"/>
</dbReference>
<dbReference type="InterPro" id="IPR010502">
    <property type="entry name" value="Carb-bd_dom_fam9"/>
</dbReference>
<evidence type="ECO:0000256" key="8">
    <source>
        <dbReference type="ARBA" id="ARBA00022989"/>
    </source>
</evidence>
<feature type="domain" description="Histidine kinase" evidence="12">
    <location>
        <begin position="503"/>
        <end position="721"/>
    </location>
</feature>
<evidence type="ECO:0000256" key="10">
    <source>
        <dbReference type="ARBA" id="ARBA00023136"/>
    </source>
</evidence>
<keyword evidence="10 11" id="KW-0472">Membrane</keyword>
<dbReference type="Gene3D" id="6.10.340.10">
    <property type="match status" value="1"/>
</dbReference>
<dbReference type="CDD" id="cd00082">
    <property type="entry name" value="HisKA"/>
    <property type="match status" value="1"/>
</dbReference>
<evidence type="ECO:0000256" key="11">
    <source>
        <dbReference type="SAM" id="Phobius"/>
    </source>
</evidence>
<dbReference type="EC" id="2.7.13.3" evidence="3"/>
<sequence length="723" mass="81647">MKVPHSHHSFSIGKKFFLASLSLLLIPFFGYQHVQEMSEHLRANQEQALLTRAKMVAATLHERPELFNISALSAQPDTNHLYVRSRSSPIILDGYGDEWRHHPERRHTLFTHINETQSKNTAKNNLQAGFWIGSYQDNLYLYFEVKDNQVVYRSYEDQSLNKSDALTLILDRPDGKTETYRITTAAPGRVQARQVQWSEGQFRELEHNTLNINSVWHETATGYNIEVEIPVAAMGRRLGIIISDIDQDSNSPSYATLDEANTKSATLSSIVIPSPELESLLRRLDAPSSRTWVIDRQRRVVALTGRLDASSSEVFHEQDYTSNQSLFSDVKTIFYKLLLPQPTQYLKDDLSTVSKLEGQKITSALQGVALTQWRNTQDKNTNILMASHPVWNQGKVIGAVAIEETSHRTVLLQNRAIEIVINLSLLAFITASIVLLLIAMRLSYRIKKLRNEAEQAIGPDGQIHNTLTYTNASDEIGDLALCFTDVLNRLNQYNQYLEGMSSKLSHELRTPIAIIRSSLDNFDQAENANEASLYVARAREGIERLSTILTRMSEATRLEQTLQQEEYSIFELLPIIKSCVSGYQLAYPGTSIILSNLLSQTAGPVNIKGTPDLIAQLLDKLVNNAIDFSITDTPITIELSHTANEIKLGVFNQGRHLPDNMKDSLFNSMVSIRHQRSKDPHLGLGLYVVRLITQHHRGRVFAYNVEQPKGVRFCVTFPVSRIV</sequence>
<keyword evidence="9" id="KW-0902">Two-component regulatory system</keyword>
<dbReference type="SUPFAM" id="SSF49344">
    <property type="entry name" value="CBD9-like"/>
    <property type="match status" value="1"/>
</dbReference>
<dbReference type="Pfam" id="PF00512">
    <property type="entry name" value="HisKA"/>
    <property type="match status" value="1"/>
</dbReference>
<dbReference type="GO" id="GO:0005886">
    <property type="term" value="C:plasma membrane"/>
    <property type="evidence" value="ECO:0007669"/>
    <property type="project" value="TreeGrafter"/>
</dbReference>
<dbReference type="InterPro" id="IPR003594">
    <property type="entry name" value="HATPase_dom"/>
</dbReference>
<evidence type="ECO:0000256" key="9">
    <source>
        <dbReference type="ARBA" id="ARBA00023012"/>
    </source>
</evidence>
<keyword evidence="4" id="KW-0597">Phosphoprotein</keyword>
<dbReference type="InterPro" id="IPR003661">
    <property type="entry name" value="HisK_dim/P_dom"/>
</dbReference>
<evidence type="ECO:0000256" key="4">
    <source>
        <dbReference type="ARBA" id="ARBA00022553"/>
    </source>
</evidence>
<dbReference type="PROSITE" id="PS50109">
    <property type="entry name" value="HIS_KIN"/>
    <property type="match status" value="1"/>
</dbReference>
<protein>
    <recommendedName>
        <fullName evidence="3">histidine kinase</fullName>
        <ecNumber evidence="3">2.7.13.3</ecNumber>
    </recommendedName>
</protein>
<dbReference type="PANTHER" id="PTHR45436">
    <property type="entry name" value="SENSOR HISTIDINE KINASE YKOH"/>
    <property type="match status" value="1"/>
</dbReference>
<evidence type="ECO:0000256" key="3">
    <source>
        <dbReference type="ARBA" id="ARBA00012438"/>
    </source>
</evidence>
<keyword evidence="5" id="KW-0808">Transferase</keyword>
<dbReference type="SUPFAM" id="SSF55874">
    <property type="entry name" value="ATPase domain of HSP90 chaperone/DNA topoisomerase II/histidine kinase"/>
    <property type="match status" value="1"/>
</dbReference>
<dbReference type="AlphaFoldDB" id="A0A3B0Z0S3"/>
<dbReference type="GO" id="GO:0000155">
    <property type="term" value="F:phosphorelay sensor kinase activity"/>
    <property type="evidence" value="ECO:0007669"/>
    <property type="project" value="InterPro"/>
</dbReference>
<evidence type="ECO:0000259" key="12">
    <source>
        <dbReference type="PROSITE" id="PS50109"/>
    </source>
</evidence>
<dbReference type="InterPro" id="IPR005467">
    <property type="entry name" value="His_kinase_dom"/>
</dbReference>
<proteinExistence type="predicted"/>
<evidence type="ECO:0000313" key="13">
    <source>
        <dbReference type="EMBL" id="VAW85281.1"/>
    </source>
</evidence>
<comment type="subcellular location">
    <subcellularLocation>
        <location evidence="2">Membrane</location>
        <topology evidence="2">Multi-pass membrane protein</topology>
    </subcellularLocation>
</comment>
<evidence type="ECO:0000256" key="6">
    <source>
        <dbReference type="ARBA" id="ARBA00022692"/>
    </source>
</evidence>
<dbReference type="Gene3D" id="1.10.287.130">
    <property type="match status" value="1"/>
</dbReference>